<dbReference type="Proteomes" id="UP001521785">
    <property type="component" value="Unassembled WGS sequence"/>
</dbReference>
<proteinExistence type="predicted"/>
<sequence>MVASVVKIYVLHRWLQSSEPFYDVADLCIWGINEISICIIVANLPIQRRSICRAIAFIVPDQLHSRLGIESVPEFTEEDLYPRTCEDSRRARSATPGADDGSEMAIIELENGRIVMAPRAPTPVAAVRESSSQGTLATFWRNDSKDSIS</sequence>
<gene>
    <name evidence="1" type="ORF">SLS60_005422</name>
</gene>
<evidence type="ECO:0000313" key="2">
    <source>
        <dbReference type="Proteomes" id="UP001521785"/>
    </source>
</evidence>
<accession>A0ABR3RHA9</accession>
<organism evidence="1 2">
    <name type="scientific">Paraconiothyrium brasiliense</name>
    <dbReference type="NCBI Taxonomy" id="300254"/>
    <lineage>
        <taxon>Eukaryota</taxon>
        <taxon>Fungi</taxon>
        <taxon>Dikarya</taxon>
        <taxon>Ascomycota</taxon>
        <taxon>Pezizomycotina</taxon>
        <taxon>Dothideomycetes</taxon>
        <taxon>Pleosporomycetidae</taxon>
        <taxon>Pleosporales</taxon>
        <taxon>Massarineae</taxon>
        <taxon>Didymosphaeriaceae</taxon>
        <taxon>Paraconiothyrium</taxon>
    </lineage>
</organism>
<name>A0ABR3RHA9_9PLEO</name>
<protein>
    <submittedName>
        <fullName evidence="1">Uncharacterized protein</fullName>
    </submittedName>
</protein>
<evidence type="ECO:0000313" key="1">
    <source>
        <dbReference type="EMBL" id="KAL1603831.1"/>
    </source>
</evidence>
<dbReference type="EMBL" id="JAKJXO020000006">
    <property type="protein sequence ID" value="KAL1603831.1"/>
    <property type="molecule type" value="Genomic_DNA"/>
</dbReference>
<reference evidence="1 2" key="1">
    <citation type="submission" date="2024-02" db="EMBL/GenBank/DDBJ databases">
        <title>De novo assembly and annotation of 12 fungi associated with fruit tree decline syndrome in Ontario, Canada.</title>
        <authorList>
            <person name="Sulman M."/>
            <person name="Ellouze W."/>
            <person name="Ilyukhin E."/>
        </authorList>
    </citation>
    <scope>NUCLEOTIDE SEQUENCE [LARGE SCALE GENOMIC DNA]</scope>
    <source>
        <strain evidence="1 2">M42-189</strain>
    </source>
</reference>
<keyword evidence="2" id="KW-1185">Reference proteome</keyword>
<comment type="caution">
    <text evidence="1">The sequence shown here is derived from an EMBL/GenBank/DDBJ whole genome shotgun (WGS) entry which is preliminary data.</text>
</comment>